<dbReference type="Proteomes" id="UP001433268">
    <property type="component" value="Unassembled WGS sequence"/>
</dbReference>
<accession>A0ABR1VTI8</accession>
<dbReference type="EMBL" id="JAQQWN010000007">
    <property type="protein sequence ID" value="KAK8074487.1"/>
    <property type="molecule type" value="Genomic_DNA"/>
</dbReference>
<organism evidence="1 2">
    <name type="scientific">Apiospora hydei</name>
    <dbReference type="NCBI Taxonomy" id="1337664"/>
    <lineage>
        <taxon>Eukaryota</taxon>
        <taxon>Fungi</taxon>
        <taxon>Dikarya</taxon>
        <taxon>Ascomycota</taxon>
        <taxon>Pezizomycotina</taxon>
        <taxon>Sordariomycetes</taxon>
        <taxon>Xylariomycetidae</taxon>
        <taxon>Amphisphaeriales</taxon>
        <taxon>Apiosporaceae</taxon>
        <taxon>Apiospora</taxon>
    </lineage>
</organism>
<name>A0ABR1VTI8_9PEZI</name>
<dbReference type="GeneID" id="92046525"/>
<sequence length="143" mass="15864">MRDMERSQEVRIELHGDAAEGDAAEGDAAEDASLAMCCPVCARSHRQQEEKDVVRRTTELLQQRPPAGHMTQPHMQVPMQMQNADTAAGAASPGWFIMREASSHKPSPYRFRGVQSIPFGRFSRPPYSMLANDSTSFGVVSRM</sequence>
<comment type="caution">
    <text evidence="1">The sequence shown here is derived from an EMBL/GenBank/DDBJ whole genome shotgun (WGS) entry which is preliminary data.</text>
</comment>
<keyword evidence="2" id="KW-1185">Reference proteome</keyword>
<evidence type="ECO:0000313" key="1">
    <source>
        <dbReference type="EMBL" id="KAK8074487.1"/>
    </source>
</evidence>
<evidence type="ECO:0000313" key="2">
    <source>
        <dbReference type="Proteomes" id="UP001433268"/>
    </source>
</evidence>
<dbReference type="RefSeq" id="XP_066665427.1">
    <property type="nucleotide sequence ID" value="XM_066813465.1"/>
</dbReference>
<protein>
    <submittedName>
        <fullName evidence="1">Uncharacterized protein</fullName>
    </submittedName>
</protein>
<reference evidence="1 2" key="1">
    <citation type="submission" date="2023-01" db="EMBL/GenBank/DDBJ databases">
        <title>Analysis of 21 Apiospora genomes using comparative genomics revels a genus with tremendous synthesis potential of carbohydrate active enzymes and secondary metabolites.</title>
        <authorList>
            <person name="Sorensen T."/>
        </authorList>
    </citation>
    <scope>NUCLEOTIDE SEQUENCE [LARGE SCALE GENOMIC DNA]</scope>
    <source>
        <strain evidence="1 2">CBS 114990</strain>
    </source>
</reference>
<gene>
    <name evidence="1" type="ORF">PG997_009150</name>
</gene>
<proteinExistence type="predicted"/>